<keyword evidence="3" id="KW-1185">Reference proteome</keyword>
<comment type="caution">
    <text evidence="2">The sequence shown here is derived from an EMBL/GenBank/DDBJ whole genome shotgun (WGS) entry which is preliminary data.</text>
</comment>
<evidence type="ECO:0000256" key="1">
    <source>
        <dbReference type="SAM" id="MobiDB-lite"/>
    </source>
</evidence>
<dbReference type="AlphaFoldDB" id="A0A9D3WIH9"/>
<organism evidence="2 3">
    <name type="scientific">Gossypium stocksii</name>
    <dbReference type="NCBI Taxonomy" id="47602"/>
    <lineage>
        <taxon>Eukaryota</taxon>
        <taxon>Viridiplantae</taxon>
        <taxon>Streptophyta</taxon>
        <taxon>Embryophyta</taxon>
        <taxon>Tracheophyta</taxon>
        <taxon>Spermatophyta</taxon>
        <taxon>Magnoliopsida</taxon>
        <taxon>eudicotyledons</taxon>
        <taxon>Gunneridae</taxon>
        <taxon>Pentapetalae</taxon>
        <taxon>rosids</taxon>
        <taxon>malvids</taxon>
        <taxon>Malvales</taxon>
        <taxon>Malvaceae</taxon>
        <taxon>Malvoideae</taxon>
        <taxon>Gossypium</taxon>
    </lineage>
</organism>
<dbReference type="Proteomes" id="UP000828251">
    <property type="component" value="Unassembled WGS sequence"/>
</dbReference>
<accession>A0A9D3WIH9</accession>
<sequence>MPCASKEIFENKGPINESSVKRMTRGKDTPILKEAETNKTRKGKAKADSKRTNPNIEASLWHKTEERQENEDTIVEKEVDTTEAEVVEAEVVAEEE</sequence>
<name>A0A9D3WIH9_9ROSI</name>
<reference evidence="2 3" key="1">
    <citation type="journal article" date="2021" name="Plant Biotechnol. J.">
        <title>Multi-omics assisted identification of the key and species-specific regulatory components of drought-tolerant mechanisms in Gossypium stocksii.</title>
        <authorList>
            <person name="Yu D."/>
            <person name="Ke L."/>
            <person name="Zhang D."/>
            <person name="Wu Y."/>
            <person name="Sun Y."/>
            <person name="Mei J."/>
            <person name="Sun J."/>
            <person name="Sun Y."/>
        </authorList>
    </citation>
    <scope>NUCLEOTIDE SEQUENCE [LARGE SCALE GENOMIC DNA]</scope>
    <source>
        <strain evidence="3">cv. E1</strain>
        <tissue evidence="2">Leaf</tissue>
    </source>
</reference>
<feature type="compositionally biased region" description="Basic and acidic residues" evidence="1">
    <location>
        <begin position="25"/>
        <end position="51"/>
    </location>
</feature>
<evidence type="ECO:0000313" key="3">
    <source>
        <dbReference type="Proteomes" id="UP000828251"/>
    </source>
</evidence>
<proteinExistence type="predicted"/>
<protein>
    <submittedName>
        <fullName evidence="2">Uncharacterized protein</fullName>
    </submittedName>
</protein>
<feature type="region of interest" description="Disordered" evidence="1">
    <location>
        <begin position="1"/>
        <end position="58"/>
    </location>
</feature>
<dbReference type="EMBL" id="JAIQCV010000001">
    <property type="protein sequence ID" value="KAH1129611.1"/>
    <property type="molecule type" value="Genomic_DNA"/>
</dbReference>
<evidence type="ECO:0000313" key="2">
    <source>
        <dbReference type="EMBL" id="KAH1129611.1"/>
    </source>
</evidence>
<gene>
    <name evidence="2" type="ORF">J1N35_000989</name>
</gene>